<proteinExistence type="predicted"/>
<dbReference type="AlphaFoldDB" id="A0A9D4CF65"/>
<dbReference type="Proteomes" id="UP000828390">
    <property type="component" value="Unassembled WGS sequence"/>
</dbReference>
<sequence length="79" mass="9521">MSGEQILHELYESPGKGPDYLHRCILRDERREDHFGNRLMWTQSKDLLLLCTSLHYVDIKRYSWLEIKITMYCFNGENL</sequence>
<reference evidence="1" key="2">
    <citation type="submission" date="2020-11" db="EMBL/GenBank/DDBJ databases">
        <authorList>
            <person name="McCartney M.A."/>
            <person name="Auch B."/>
            <person name="Kono T."/>
            <person name="Mallez S."/>
            <person name="Becker A."/>
            <person name="Gohl D.M."/>
            <person name="Silverstein K.A.T."/>
            <person name="Koren S."/>
            <person name="Bechman K.B."/>
            <person name="Herman A."/>
            <person name="Abrahante J.E."/>
            <person name="Garbe J."/>
        </authorList>
    </citation>
    <scope>NUCLEOTIDE SEQUENCE</scope>
    <source>
        <strain evidence="1">Duluth1</strain>
        <tissue evidence="1">Whole animal</tissue>
    </source>
</reference>
<organism evidence="1 2">
    <name type="scientific">Dreissena polymorpha</name>
    <name type="common">Zebra mussel</name>
    <name type="synonym">Mytilus polymorpha</name>
    <dbReference type="NCBI Taxonomy" id="45954"/>
    <lineage>
        <taxon>Eukaryota</taxon>
        <taxon>Metazoa</taxon>
        <taxon>Spiralia</taxon>
        <taxon>Lophotrochozoa</taxon>
        <taxon>Mollusca</taxon>
        <taxon>Bivalvia</taxon>
        <taxon>Autobranchia</taxon>
        <taxon>Heteroconchia</taxon>
        <taxon>Euheterodonta</taxon>
        <taxon>Imparidentia</taxon>
        <taxon>Neoheterodontei</taxon>
        <taxon>Myida</taxon>
        <taxon>Dreissenoidea</taxon>
        <taxon>Dreissenidae</taxon>
        <taxon>Dreissena</taxon>
    </lineage>
</organism>
<reference evidence="1" key="1">
    <citation type="journal article" date="2019" name="bioRxiv">
        <title>The Genome of the Zebra Mussel, Dreissena polymorpha: A Resource for Invasive Species Research.</title>
        <authorList>
            <person name="McCartney M.A."/>
            <person name="Auch B."/>
            <person name="Kono T."/>
            <person name="Mallez S."/>
            <person name="Zhang Y."/>
            <person name="Obille A."/>
            <person name="Becker A."/>
            <person name="Abrahante J.E."/>
            <person name="Garbe J."/>
            <person name="Badalamenti J.P."/>
            <person name="Herman A."/>
            <person name="Mangelson H."/>
            <person name="Liachko I."/>
            <person name="Sullivan S."/>
            <person name="Sone E.D."/>
            <person name="Koren S."/>
            <person name="Silverstein K.A.T."/>
            <person name="Beckman K.B."/>
            <person name="Gohl D.M."/>
        </authorList>
    </citation>
    <scope>NUCLEOTIDE SEQUENCE</scope>
    <source>
        <strain evidence="1">Duluth1</strain>
        <tissue evidence="1">Whole animal</tissue>
    </source>
</reference>
<protein>
    <submittedName>
        <fullName evidence="1">Uncharacterized protein</fullName>
    </submittedName>
</protein>
<gene>
    <name evidence="1" type="ORF">DPMN_049345</name>
</gene>
<dbReference type="EMBL" id="JAIWYP010000012">
    <property type="protein sequence ID" value="KAH3723554.1"/>
    <property type="molecule type" value="Genomic_DNA"/>
</dbReference>
<comment type="caution">
    <text evidence="1">The sequence shown here is derived from an EMBL/GenBank/DDBJ whole genome shotgun (WGS) entry which is preliminary data.</text>
</comment>
<evidence type="ECO:0000313" key="2">
    <source>
        <dbReference type="Proteomes" id="UP000828390"/>
    </source>
</evidence>
<accession>A0A9D4CF65</accession>
<name>A0A9D4CF65_DREPO</name>
<keyword evidence="2" id="KW-1185">Reference proteome</keyword>
<evidence type="ECO:0000313" key="1">
    <source>
        <dbReference type="EMBL" id="KAH3723554.1"/>
    </source>
</evidence>